<dbReference type="AlphaFoldDB" id="A0A6J4JQC6"/>
<feature type="region of interest" description="Disordered" evidence="1">
    <location>
        <begin position="1"/>
        <end position="29"/>
    </location>
</feature>
<feature type="non-terminal residue" evidence="2">
    <location>
        <position position="29"/>
    </location>
</feature>
<gene>
    <name evidence="2" type="ORF">AVDCRST_MAG93-3419</name>
</gene>
<accession>A0A6J4JQC6</accession>
<sequence length="29" mass="3692">ERKERHHDRTTARLHRGGRRTRRHHLRLP</sequence>
<organism evidence="2">
    <name type="scientific">uncultured Chloroflexia bacterium</name>
    <dbReference type="NCBI Taxonomy" id="1672391"/>
    <lineage>
        <taxon>Bacteria</taxon>
        <taxon>Bacillati</taxon>
        <taxon>Chloroflexota</taxon>
        <taxon>Chloroflexia</taxon>
        <taxon>environmental samples</taxon>
    </lineage>
</organism>
<proteinExistence type="predicted"/>
<reference evidence="2" key="1">
    <citation type="submission" date="2020-02" db="EMBL/GenBank/DDBJ databases">
        <authorList>
            <person name="Meier V. D."/>
        </authorList>
    </citation>
    <scope>NUCLEOTIDE SEQUENCE</scope>
    <source>
        <strain evidence="2">AVDCRST_MAG93</strain>
    </source>
</reference>
<feature type="non-terminal residue" evidence="2">
    <location>
        <position position="1"/>
    </location>
</feature>
<feature type="compositionally biased region" description="Basic and acidic residues" evidence="1">
    <location>
        <begin position="1"/>
        <end position="11"/>
    </location>
</feature>
<protein>
    <submittedName>
        <fullName evidence="2">Uncharacterized protein</fullName>
    </submittedName>
</protein>
<evidence type="ECO:0000313" key="2">
    <source>
        <dbReference type="EMBL" id="CAA9284317.1"/>
    </source>
</evidence>
<feature type="compositionally biased region" description="Basic residues" evidence="1">
    <location>
        <begin position="12"/>
        <end position="29"/>
    </location>
</feature>
<name>A0A6J4JQC6_9CHLR</name>
<dbReference type="EMBL" id="CADCTR010001165">
    <property type="protein sequence ID" value="CAA9284317.1"/>
    <property type="molecule type" value="Genomic_DNA"/>
</dbReference>
<evidence type="ECO:0000256" key="1">
    <source>
        <dbReference type="SAM" id="MobiDB-lite"/>
    </source>
</evidence>